<name>A0A177BX57_9PLEO</name>
<dbReference type="RefSeq" id="XP_018029634.1">
    <property type="nucleotide sequence ID" value="XM_018179653.1"/>
</dbReference>
<keyword evidence="3" id="KW-1185">Reference proteome</keyword>
<evidence type="ECO:0000313" key="3">
    <source>
        <dbReference type="Proteomes" id="UP000077069"/>
    </source>
</evidence>
<evidence type="ECO:0000256" key="1">
    <source>
        <dbReference type="SAM" id="MobiDB-lite"/>
    </source>
</evidence>
<dbReference type="GeneID" id="28763139"/>
<dbReference type="AlphaFoldDB" id="A0A177BX57"/>
<dbReference type="EMBL" id="KV441562">
    <property type="protein sequence ID" value="OAF99268.1"/>
    <property type="molecule type" value="Genomic_DNA"/>
</dbReference>
<protein>
    <submittedName>
        <fullName evidence="2">Uncharacterized protein</fullName>
    </submittedName>
</protein>
<organism evidence="2 3">
    <name type="scientific">Paraphaeosphaeria sporulosa</name>
    <dbReference type="NCBI Taxonomy" id="1460663"/>
    <lineage>
        <taxon>Eukaryota</taxon>
        <taxon>Fungi</taxon>
        <taxon>Dikarya</taxon>
        <taxon>Ascomycota</taxon>
        <taxon>Pezizomycotina</taxon>
        <taxon>Dothideomycetes</taxon>
        <taxon>Pleosporomycetidae</taxon>
        <taxon>Pleosporales</taxon>
        <taxon>Massarineae</taxon>
        <taxon>Didymosphaeriaceae</taxon>
        <taxon>Paraphaeosphaeria</taxon>
    </lineage>
</organism>
<gene>
    <name evidence="2" type="ORF">CC84DRAFT_1169407</name>
</gene>
<dbReference type="InParanoid" id="A0A177BX57"/>
<reference evidence="2 3" key="1">
    <citation type="submission" date="2016-05" db="EMBL/GenBank/DDBJ databases">
        <title>Comparative analysis of secretome profiles of manganese(II)-oxidizing ascomycete fungi.</title>
        <authorList>
            <consortium name="DOE Joint Genome Institute"/>
            <person name="Zeiner C.A."/>
            <person name="Purvine S.O."/>
            <person name="Zink E.M."/>
            <person name="Wu S."/>
            <person name="Pasa-Tolic L."/>
            <person name="Chaput D.L."/>
            <person name="Haridas S."/>
            <person name="Grigoriev I.V."/>
            <person name="Santelli C.M."/>
            <person name="Hansel C.M."/>
        </authorList>
    </citation>
    <scope>NUCLEOTIDE SEQUENCE [LARGE SCALE GENOMIC DNA]</scope>
    <source>
        <strain evidence="2 3">AP3s5-JAC2a</strain>
    </source>
</reference>
<feature type="region of interest" description="Disordered" evidence="1">
    <location>
        <begin position="1"/>
        <end position="40"/>
    </location>
</feature>
<evidence type="ECO:0000313" key="2">
    <source>
        <dbReference type="EMBL" id="OAF99268.1"/>
    </source>
</evidence>
<sequence length="84" mass="8857">MDSSPFSGRFSSPQSNGSSQRRAISIVQNTQIGHSSHQPITARATTTINQAIACAARPPLLQISQHARGTQNSTTSLDTAVPLV</sequence>
<proteinExistence type="predicted"/>
<accession>A0A177BX57</accession>
<dbReference type="Proteomes" id="UP000077069">
    <property type="component" value="Unassembled WGS sequence"/>
</dbReference>